<dbReference type="NCBIfam" id="TIGR01728">
    <property type="entry name" value="SsuA_fam"/>
    <property type="match status" value="1"/>
</dbReference>
<reference evidence="8" key="1">
    <citation type="submission" date="2006-05" db="EMBL/GenBank/DDBJ databases">
        <title>Complete sequence of chromosome 3 of Burkholderia cenocepacia AU 1054.</title>
        <authorList>
            <consortium name="US DOE Joint Genome Institute"/>
            <person name="Copeland A."/>
            <person name="Lucas S."/>
            <person name="Lapidus A."/>
            <person name="Barry K."/>
            <person name="Detter J.C."/>
            <person name="Glavina del Rio T."/>
            <person name="Hammon N."/>
            <person name="Israni S."/>
            <person name="Dalin E."/>
            <person name="Tice H."/>
            <person name="Pitluck S."/>
            <person name="Chain P."/>
            <person name="Malfatti S."/>
            <person name="Shin M."/>
            <person name="Vergez L."/>
            <person name="Schmutz J."/>
            <person name="Larimer F."/>
            <person name="Land M."/>
            <person name="Hauser L."/>
            <person name="Kyrpides N."/>
            <person name="Lykidis A."/>
            <person name="LiPuma J.J."/>
            <person name="Konstantinidis K."/>
            <person name="Tiedje J.M."/>
            <person name="Richardson P."/>
        </authorList>
    </citation>
    <scope>NUCLEOTIDE SEQUENCE [LARGE SCALE GENOMIC DNA]</scope>
    <source>
        <strain evidence="8">AU 1054</strain>
    </source>
</reference>
<organism evidence="8">
    <name type="scientific">Burkholderia orbicola (strain AU 1054)</name>
    <dbReference type="NCBI Taxonomy" id="331271"/>
    <lineage>
        <taxon>Bacteria</taxon>
        <taxon>Pseudomonadati</taxon>
        <taxon>Pseudomonadota</taxon>
        <taxon>Betaproteobacteria</taxon>
        <taxon>Burkholderiales</taxon>
        <taxon>Burkholderiaceae</taxon>
        <taxon>Burkholderia</taxon>
        <taxon>Burkholderia cepacia complex</taxon>
        <taxon>Burkholderia orbicola</taxon>
    </lineage>
</organism>
<dbReference type="Gene3D" id="3.40.190.10">
    <property type="entry name" value="Periplasmic binding protein-like II"/>
    <property type="match status" value="2"/>
</dbReference>
<dbReference type="GO" id="GO:0042597">
    <property type="term" value="C:periplasmic space"/>
    <property type="evidence" value="ECO:0007669"/>
    <property type="project" value="UniProtKB-SubCell"/>
</dbReference>
<dbReference type="GO" id="GO:0016020">
    <property type="term" value="C:membrane"/>
    <property type="evidence" value="ECO:0007669"/>
    <property type="project" value="InterPro"/>
</dbReference>
<protein>
    <recommendedName>
        <fullName evidence="6">Putative aliphatic sulfonates-binding protein</fullName>
    </recommendedName>
</protein>
<comment type="subcellular location">
    <subcellularLocation>
        <location evidence="1">Periplasm</location>
    </subcellularLocation>
</comment>
<feature type="domain" description="Solute-binding protein family 3/N-terminal" evidence="7">
    <location>
        <begin position="39"/>
        <end position="254"/>
    </location>
</feature>
<proteinExistence type="inferred from homology"/>
<evidence type="ECO:0000256" key="1">
    <source>
        <dbReference type="ARBA" id="ARBA00004418"/>
    </source>
</evidence>
<name>A0A0H2Y189_BURO1</name>
<dbReference type="GO" id="GO:0042626">
    <property type="term" value="F:ATPase-coupled transmembrane transporter activity"/>
    <property type="evidence" value="ECO:0007669"/>
    <property type="project" value="InterPro"/>
</dbReference>
<dbReference type="PANTHER" id="PTHR30024:SF42">
    <property type="entry name" value="ALIPHATIC SULFONATES-BINDING PROTEIN-RELATED"/>
    <property type="match status" value="1"/>
</dbReference>
<dbReference type="InterPro" id="IPR010067">
    <property type="entry name" value="ABC_SsuA_sub-bd"/>
</dbReference>
<gene>
    <name evidence="8" type="ordered locus">Bcen_5834</name>
</gene>
<dbReference type="SMART" id="SM00062">
    <property type="entry name" value="PBPb"/>
    <property type="match status" value="1"/>
</dbReference>
<dbReference type="InterPro" id="IPR015168">
    <property type="entry name" value="SsuA/THI5"/>
</dbReference>
<evidence type="ECO:0000256" key="3">
    <source>
        <dbReference type="ARBA" id="ARBA00022448"/>
    </source>
</evidence>
<dbReference type="AlphaFoldDB" id="A0A0H2Y189"/>
<dbReference type="InterPro" id="IPR001638">
    <property type="entry name" value="Solute-binding_3/MltF_N"/>
</dbReference>
<dbReference type="HOGENOM" id="CLU_028871_2_0_4"/>
<evidence type="ECO:0000256" key="6">
    <source>
        <dbReference type="ARBA" id="ARBA00070228"/>
    </source>
</evidence>
<dbReference type="Pfam" id="PF09084">
    <property type="entry name" value="NMT1"/>
    <property type="match status" value="1"/>
</dbReference>
<dbReference type="InterPro" id="IPR006311">
    <property type="entry name" value="TAT_signal"/>
</dbReference>
<evidence type="ECO:0000313" key="8">
    <source>
        <dbReference type="EMBL" id="ABF80699.1"/>
    </source>
</evidence>
<dbReference type="FunFam" id="3.40.190.10:FF:000050">
    <property type="entry name" value="Sulfonate ABC transporter substrate-binding protein"/>
    <property type="match status" value="1"/>
</dbReference>
<keyword evidence="3" id="KW-0813">Transport</keyword>
<keyword evidence="4" id="KW-0732">Signal</keyword>
<comment type="function">
    <text evidence="5">Part of a binding-protein-dependent transport system for aliphatic sulfonates. Putative binding protein.</text>
</comment>
<comment type="similarity">
    <text evidence="2">Belongs to the bacterial solute-binding protein SsuA/TauA family.</text>
</comment>
<evidence type="ECO:0000259" key="7">
    <source>
        <dbReference type="SMART" id="SM00062"/>
    </source>
</evidence>
<evidence type="ECO:0000256" key="4">
    <source>
        <dbReference type="ARBA" id="ARBA00022729"/>
    </source>
</evidence>
<sequence precursor="true">MADRHSSIRRRLIHAGLAIATGAAAHPGLALASAAGARTLRIGYQKGPLSLLKARGTLQGKLATLGVNVTWTEFPSGPPQLEALNAGSIDFGDVGEAPPIFALAAGAPLVYYAQTPAGPATEAVVVAKDSPVKTFADLRGKRIALVKGSNTHFLLVRLLQAAKLGYTDVTPVWLSPSDARAAFENRSVDAWIIWDPFLAVVQQAFGARIVADGTGLVENRSYYFASRTYAQHNADVLDAVVSELATVQCWLDANRAQGAAEFSKLWGIPEPAVALAFRRARFGVEPVTRDTLAYQQRIADVFYQAGILPKRVDVSLAAPPSLA</sequence>
<dbReference type="PROSITE" id="PS51318">
    <property type="entry name" value="TAT"/>
    <property type="match status" value="1"/>
</dbReference>
<dbReference type="EMBL" id="CP000380">
    <property type="protein sequence ID" value="ABF80699.1"/>
    <property type="molecule type" value="Genomic_DNA"/>
</dbReference>
<evidence type="ECO:0000256" key="2">
    <source>
        <dbReference type="ARBA" id="ARBA00010742"/>
    </source>
</evidence>
<accession>A0A0H2Y189</accession>
<dbReference type="PANTHER" id="PTHR30024">
    <property type="entry name" value="ALIPHATIC SULFONATES-BINDING PROTEIN-RELATED"/>
    <property type="match status" value="1"/>
</dbReference>
<dbReference type="SUPFAM" id="SSF53850">
    <property type="entry name" value="Periplasmic binding protein-like II"/>
    <property type="match status" value="1"/>
</dbReference>
<evidence type="ECO:0000256" key="5">
    <source>
        <dbReference type="ARBA" id="ARBA00055538"/>
    </source>
</evidence>